<evidence type="ECO:0000313" key="2">
    <source>
        <dbReference type="Proteomes" id="UP001652661"/>
    </source>
</evidence>
<dbReference type="AlphaFoldDB" id="A0A6P4JEM6"/>
<dbReference type="OrthoDB" id="7836543at2759"/>
<evidence type="ECO:0000313" key="3">
    <source>
        <dbReference type="RefSeq" id="XP_017033043.1"/>
    </source>
</evidence>
<evidence type="ECO:0000256" key="1">
    <source>
        <dbReference type="SAM" id="MobiDB-lite"/>
    </source>
</evidence>
<gene>
    <name evidence="3" type="primary">LOC108082220</name>
</gene>
<name>A0A6P4JEM6_DROKI</name>
<keyword evidence="2" id="KW-1185">Reference proteome</keyword>
<dbReference type="GeneID" id="108082220"/>
<proteinExistence type="predicted"/>
<dbReference type="RefSeq" id="XP_017033043.1">
    <property type="nucleotide sequence ID" value="XM_017177554.3"/>
</dbReference>
<dbReference type="Proteomes" id="UP001652661">
    <property type="component" value="Chromosome 2L"/>
</dbReference>
<feature type="region of interest" description="Disordered" evidence="1">
    <location>
        <begin position="38"/>
        <end position="59"/>
    </location>
</feature>
<protein>
    <submittedName>
        <fullName evidence="3">Uncharacterized protein</fullName>
    </submittedName>
</protein>
<organism evidence="2 3">
    <name type="scientific">Drosophila kikkawai</name>
    <name type="common">Fruit fly</name>
    <dbReference type="NCBI Taxonomy" id="30033"/>
    <lineage>
        <taxon>Eukaryota</taxon>
        <taxon>Metazoa</taxon>
        <taxon>Ecdysozoa</taxon>
        <taxon>Arthropoda</taxon>
        <taxon>Hexapoda</taxon>
        <taxon>Insecta</taxon>
        <taxon>Pterygota</taxon>
        <taxon>Neoptera</taxon>
        <taxon>Endopterygota</taxon>
        <taxon>Diptera</taxon>
        <taxon>Brachycera</taxon>
        <taxon>Muscomorpha</taxon>
        <taxon>Ephydroidea</taxon>
        <taxon>Drosophilidae</taxon>
        <taxon>Drosophila</taxon>
        <taxon>Sophophora</taxon>
    </lineage>
</organism>
<reference evidence="3" key="2">
    <citation type="submission" date="2025-08" db="UniProtKB">
        <authorList>
            <consortium name="RefSeq"/>
        </authorList>
    </citation>
    <scope>IDENTIFICATION</scope>
    <source>
        <strain evidence="3">14028-0561.14</strain>
        <tissue evidence="3">Whole fly</tissue>
    </source>
</reference>
<reference evidence="2" key="1">
    <citation type="submission" date="2025-05" db="UniProtKB">
        <authorList>
            <consortium name="RefSeq"/>
        </authorList>
    </citation>
    <scope>NUCLEOTIDE SEQUENCE [LARGE SCALE GENOMIC DNA]</scope>
    <source>
        <strain evidence="2">14028-0561.14</strain>
    </source>
</reference>
<accession>A0A6P4JEM6</accession>
<sequence>MISLLIHQAVDSLIQNIYPKLRSPCLRMANNFIQELQQQQDSLDPPAEASTFDSDHKSNFSTKSLVNDIIGRSLDHPKEDPKKPSSRISFRALARVVVVLNRAFKETVPENADLDYWRNLAQSRGDMNSRYCQVIEMQSKRIQTLENDLRTLIGLARETREMLAEIAEEKQDKQDRGDGGITY</sequence>